<evidence type="ECO:0000313" key="2">
    <source>
        <dbReference type="Proteomes" id="UP001418637"/>
    </source>
</evidence>
<dbReference type="Proteomes" id="UP001418637">
    <property type="component" value="Unassembled WGS sequence"/>
</dbReference>
<sequence>MGKYSTEVDTFKMTSGLFDSFMKGANFSRGIKQQNLDNDFRERDLQARIARKMNNDSQIQPTNVQRIYVNPNSEYLNNWRRF</sequence>
<dbReference type="RefSeq" id="WP_346337442.1">
    <property type="nucleotide sequence ID" value="NZ_JBBYXI010000003.1"/>
</dbReference>
<proteinExistence type="predicted"/>
<keyword evidence="2" id="KW-1185">Reference proteome</keyword>
<reference evidence="1 2" key="1">
    <citation type="submission" date="2024-04" db="EMBL/GenBank/DDBJ databases">
        <title>A novel species isolated from cricket.</title>
        <authorList>
            <person name="Wang H.-C."/>
        </authorList>
    </citation>
    <scope>NUCLEOTIDE SEQUENCE [LARGE SCALE GENOMIC DNA]</scope>
    <source>
        <strain evidence="1 2">WL0021</strain>
    </source>
</reference>
<organism evidence="1 2">
    <name type="scientific">Hohaiivirga grylli</name>
    <dbReference type="NCBI Taxonomy" id="3133970"/>
    <lineage>
        <taxon>Bacteria</taxon>
        <taxon>Pseudomonadati</taxon>
        <taxon>Pseudomonadota</taxon>
        <taxon>Alphaproteobacteria</taxon>
        <taxon>Hyphomicrobiales</taxon>
        <taxon>Methylobacteriaceae</taxon>
        <taxon>Hohaiivirga</taxon>
    </lineage>
</organism>
<dbReference type="EMBL" id="JBBYXI010000003">
    <property type="protein sequence ID" value="MEN3931412.1"/>
    <property type="molecule type" value="Genomic_DNA"/>
</dbReference>
<evidence type="ECO:0000313" key="1">
    <source>
        <dbReference type="EMBL" id="MEN3931412.1"/>
    </source>
</evidence>
<gene>
    <name evidence="1" type="ORF">WJT86_10125</name>
</gene>
<name>A0ABV0BL39_9HYPH</name>
<comment type="caution">
    <text evidence="1">The sequence shown here is derived from an EMBL/GenBank/DDBJ whole genome shotgun (WGS) entry which is preliminary data.</text>
</comment>
<protein>
    <submittedName>
        <fullName evidence="1">Uncharacterized protein</fullName>
    </submittedName>
</protein>
<accession>A0ABV0BL39</accession>